<gene>
    <name evidence="1" type="ORF">F0Q01_10720</name>
</gene>
<dbReference type="EMBL" id="VTVE01000003">
    <property type="protein sequence ID" value="NEX02349.1"/>
    <property type="molecule type" value="Genomic_DNA"/>
</dbReference>
<organism evidence="1 2">
    <name type="scientific">Pseudobutyrivibrio xylanivorans</name>
    <dbReference type="NCBI Taxonomy" id="185007"/>
    <lineage>
        <taxon>Bacteria</taxon>
        <taxon>Bacillati</taxon>
        <taxon>Bacillota</taxon>
        <taxon>Clostridia</taxon>
        <taxon>Lachnospirales</taxon>
        <taxon>Lachnospiraceae</taxon>
        <taxon>Pseudobutyrivibrio</taxon>
    </lineage>
</organism>
<dbReference type="RefSeq" id="WP_143096658.1">
    <property type="nucleotide sequence ID" value="NZ_VTVE01000003.1"/>
</dbReference>
<reference evidence="1 2" key="2">
    <citation type="submission" date="2020-03" db="EMBL/GenBank/DDBJ databases">
        <title>Investigating the evolutionary divergence of the Butyrivibrio group.</title>
        <authorList>
            <person name="Skvortsov T."/>
            <person name="Santos F.G."/>
            <person name="Ting K.S."/>
            <person name="Creevey C.J."/>
        </authorList>
    </citation>
    <scope>NUCLEOTIDE SEQUENCE [LARGE SCALE GENOMIC DNA]</scope>
    <source>
        <strain evidence="1 2">MZ8</strain>
    </source>
</reference>
<protein>
    <submittedName>
        <fullName evidence="1">Uncharacterized protein</fullName>
    </submittedName>
</protein>
<comment type="caution">
    <text evidence="1">The sequence shown here is derived from an EMBL/GenBank/DDBJ whole genome shotgun (WGS) entry which is preliminary data.</text>
</comment>
<reference evidence="1 2" key="1">
    <citation type="submission" date="2019-09" db="EMBL/GenBank/DDBJ databases">
        <authorList>
            <person name="Pidcock S.E."/>
            <person name="Huws S.A."/>
        </authorList>
    </citation>
    <scope>NUCLEOTIDE SEQUENCE [LARGE SCALE GENOMIC DNA]</scope>
    <source>
        <strain evidence="1 2">MZ8</strain>
    </source>
</reference>
<evidence type="ECO:0000313" key="1">
    <source>
        <dbReference type="EMBL" id="NEX02349.1"/>
    </source>
</evidence>
<dbReference type="AlphaFoldDB" id="A0A6M0LK76"/>
<evidence type="ECO:0000313" key="2">
    <source>
        <dbReference type="Proteomes" id="UP000473091"/>
    </source>
</evidence>
<proteinExistence type="predicted"/>
<dbReference type="Proteomes" id="UP000473091">
    <property type="component" value="Unassembled WGS sequence"/>
</dbReference>
<accession>A0A6M0LK76</accession>
<name>A0A6M0LK76_PSEXY</name>
<sequence length="309" mass="35457">MRKVITVMGEYAEKSTSRGIGFDNSNVAYSAIGISDVEVANEQVMKMYDEVEATVYFTCANVAAARIRDNVNLYNTFSRDEIDALLFYCMEAYRRVKERRPFDGSSPFEAYITKFVLPTGRQLYARSKQTDYDHLVSTAVNKNGEKSYYGTNGKMVKFSTINDLDDEDEYNRLESRYEDGFEDLIINKVDAENVLIDEELLSKLATIHPLLKIVFNFWASDCKDGYLPFYKYLSDERVLRLAARDEKCAKYVLQKDDGKKYINPSTASKLLYKFQSILTAEEVKEIIRFGTNVTTNPYLGYMMSGPMTL</sequence>